<reference evidence="2 3" key="1">
    <citation type="submission" date="2020-07" db="EMBL/GenBank/DDBJ databases">
        <title>Sequencing the genomes of 1000 actinobacteria strains.</title>
        <authorList>
            <person name="Klenk H.-P."/>
        </authorList>
    </citation>
    <scope>NUCLEOTIDE SEQUENCE [LARGE SCALE GENOMIC DNA]</scope>
    <source>
        <strain evidence="2 3">DSM 22083</strain>
    </source>
</reference>
<feature type="region of interest" description="Disordered" evidence="1">
    <location>
        <begin position="1"/>
        <end position="31"/>
    </location>
</feature>
<protein>
    <submittedName>
        <fullName evidence="2">Uncharacterized protein</fullName>
    </submittedName>
</protein>
<dbReference type="RefSeq" id="WP_179753095.1">
    <property type="nucleotide sequence ID" value="NZ_JACCBU010000001.1"/>
</dbReference>
<dbReference type="Proteomes" id="UP000569914">
    <property type="component" value="Unassembled WGS sequence"/>
</dbReference>
<name>A0A7Y9I8T1_9ACTN</name>
<proteinExistence type="predicted"/>
<gene>
    <name evidence="2" type="ORF">BKA15_003679</name>
</gene>
<evidence type="ECO:0000256" key="1">
    <source>
        <dbReference type="SAM" id="MobiDB-lite"/>
    </source>
</evidence>
<dbReference type="AlphaFoldDB" id="A0A7Y9I8T1"/>
<evidence type="ECO:0000313" key="2">
    <source>
        <dbReference type="EMBL" id="NYE72350.1"/>
    </source>
</evidence>
<feature type="compositionally biased region" description="Basic and acidic residues" evidence="1">
    <location>
        <begin position="1"/>
        <end position="13"/>
    </location>
</feature>
<dbReference type="EMBL" id="JACCBU010000001">
    <property type="protein sequence ID" value="NYE72350.1"/>
    <property type="molecule type" value="Genomic_DNA"/>
</dbReference>
<sequence length="114" mass="11798">MYQADDDHHEHPNPGRPPHPGGSGMHEQSTAGSIARLIDAAGCVTVGGDEYVLVAPPGSKLVADGTAIEMPGYGVIALGAVLEATGGVDEDVVDPPEHLRGCAGRYFVELARKQ</sequence>
<comment type="caution">
    <text evidence="2">The sequence shown here is derived from an EMBL/GenBank/DDBJ whole genome shotgun (WGS) entry which is preliminary data.</text>
</comment>
<accession>A0A7Y9I8T1</accession>
<organism evidence="2 3">
    <name type="scientific">Microlunatus parietis</name>
    <dbReference type="NCBI Taxonomy" id="682979"/>
    <lineage>
        <taxon>Bacteria</taxon>
        <taxon>Bacillati</taxon>
        <taxon>Actinomycetota</taxon>
        <taxon>Actinomycetes</taxon>
        <taxon>Propionibacteriales</taxon>
        <taxon>Propionibacteriaceae</taxon>
        <taxon>Microlunatus</taxon>
    </lineage>
</organism>
<evidence type="ECO:0000313" key="3">
    <source>
        <dbReference type="Proteomes" id="UP000569914"/>
    </source>
</evidence>
<keyword evidence="3" id="KW-1185">Reference proteome</keyword>